<dbReference type="Proteomes" id="UP000183508">
    <property type="component" value="Unassembled WGS sequence"/>
</dbReference>
<gene>
    <name evidence="1" type="ORF">SAMN05421543_101276</name>
</gene>
<proteinExistence type="predicted"/>
<reference evidence="2" key="1">
    <citation type="submission" date="2016-10" db="EMBL/GenBank/DDBJ databases">
        <authorList>
            <person name="Varghese N."/>
        </authorList>
    </citation>
    <scope>NUCLEOTIDE SEQUENCE [LARGE SCALE GENOMIC DNA]</scope>
    <source>
        <strain evidence="2">DSM 17980</strain>
    </source>
</reference>
<evidence type="ECO:0000313" key="1">
    <source>
        <dbReference type="EMBL" id="SFU36002.1"/>
    </source>
</evidence>
<protein>
    <submittedName>
        <fullName evidence="1">Tetraprenyl-beta-curcumene synthase</fullName>
    </submittedName>
</protein>
<dbReference type="STRING" id="392015.SAMN05421543_101276"/>
<sequence>MQPDVSPKSAPQFLYRLFRQVLPLARAEMVHWTGRAMAIPDPGLREQALESIRHKRFHADGGCVYAACHPACAPDLVRLIVALQTISDYLDNLCDRCGRYDEEDFTLLHQAMRDAIRPGQPVQPYYRLRGHADDGGYLRDLVRTCQETVRTLPAYGRVQPFVEWLIDRYCELQVHKHVHPAERRDRLTDWWRSHESRCPGVYWWEFAAATGSTLGVFSLFLAAASDVQEPDIHALTQVYFPWICGLHILLDYLIDLEEDRQAGDFNFVRCYPSMAEAHRRIGWFAEQSWRAAKTLPGQRIHQDVVRGLLAMYLSDGKAGRQREVRQARRLVWSFGPTAWAYYAACLLYRRVR</sequence>
<dbReference type="RefSeq" id="WP_074948808.1">
    <property type="nucleotide sequence ID" value="NZ_FPBV01000001.1"/>
</dbReference>
<evidence type="ECO:0000313" key="2">
    <source>
        <dbReference type="Proteomes" id="UP000183508"/>
    </source>
</evidence>
<keyword evidence="2" id="KW-1185">Reference proteome</keyword>
<dbReference type="Pfam" id="PF10776">
    <property type="entry name" value="DUF2600"/>
    <property type="match status" value="1"/>
</dbReference>
<dbReference type="EMBL" id="FPBV01000001">
    <property type="protein sequence ID" value="SFU36002.1"/>
    <property type="molecule type" value="Genomic_DNA"/>
</dbReference>
<dbReference type="eggNOG" id="ENOG502Z812">
    <property type="taxonomic scope" value="Bacteria"/>
</dbReference>
<accession>A0A1I7FIG7</accession>
<dbReference type="AlphaFoldDB" id="A0A1I7FIG7"/>
<dbReference type="InterPro" id="IPR019712">
    <property type="entry name" value="YtpB-like"/>
</dbReference>
<dbReference type="InterPro" id="IPR008949">
    <property type="entry name" value="Isoprenoid_synthase_dom_sf"/>
</dbReference>
<name>A0A1I7FIG7_9BACL</name>
<dbReference type="SUPFAM" id="SSF48576">
    <property type="entry name" value="Terpenoid synthases"/>
    <property type="match status" value="1"/>
</dbReference>
<organism evidence="1 2">
    <name type="scientific">Alicyclobacillus macrosporangiidus</name>
    <dbReference type="NCBI Taxonomy" id="392015"/>
    <lineage>
        <taxon>Bacteria</taxon>
        <taxon>Bacillati</taxon>
        <taxon>Bacillota</taxon>
        <taxon>Bacilli</taxon>
        <taxon>Bacillales</taxon>
        <taxon>Alicyclobacillaceae</taxon>
        <taxon>Alicyclobacillus</taxon>
    </lineage>
</organism>